<dbReference type="AlphaFoldDB" id="A0A512H695"/>
<sequence>MTPEDRHADALRRIEQALDDLKQAARDMAADDQQPPPPRARPVRRRRVTRSKWMDR</sequence>
<proteinExistence type="predicted"/>
<organism evidence="2 3">
    <name type="scientific">Pararhodospirillum oryzae</name>
    <dbReference type="NCBI Taxonomy" id="478448"/>
    <lineage>
        <taxon>Bacteria</taxon>
        <taxon>Pseudomonadati</taxon>
        <taxon>Pseudomonadota</taxon>
        <taxon>Alphaproteobacteria</taxon>
        <taxon>Rhodospirillales</taxon>
        <taxon>Rhodospirillaceae</taxon>
        <taxon>Pararhodospirillum</taxon>
    </lineage>
</organism>
<evidence type="ECO:0000256" key="1">
    <source>
        <dbReference type="SAM" id="MobiDB-lite"/>
    </source>
</evidence>
<dbReference type="RefSeq" id="WP_170244981.1">
    <property type="nucleotide sequence ID" value="NZ_BJZO01000022.1"/>
</dbReference>
<dbReference type="EMBL" id="BJZO01000022">
    <property type="protein sequence ID" value="GEO80967.1"/>
    <property type="molecule type" value="Genomic_DNA"/>
</dbReference>
<keyword evidence="3" id="KW-1185">Reference proteome</keyword>
<feature type="compositionally biased region" description="Basic and acidic residues" evidence="1">
    <location>
        <begin position="20"/>
        <end position="29"/>
    </location>
</feature>
<protein>
    <submittedName>
        <fullName evidence="2">Uncharacterized protein</fullName>
    </submittedName>
</protein>
<evidence type="ECO:0000313" key="3">
    <source>
        <dbReference type="Proteomes" id="UP000321567"/>
    </source>
</evidence>
<gene>
    <name evidence="2" type="ORF">ROR02_10980</name>
</gene>
<feature type="region of interest" description="Disordered" evidence="1">
    <location>
        <begin position="20"/>
        <end position="56"/>
    </location>
</feature>
<evidence type="ECO:0000313" key="2">
    <source>
        <dbReference type="EMBL" id="GEO80967.1"/>
    </source>
</evidence>
<accession>A0A512H695</accession>
<feature type="compositionally biased region" description="Basic residues" evidence="1">
    <location>
        <begin position="41"/>
        <end position="50"/>
    </location>
</feature>
<comment type="caution">
    <text evidence="2">The sequence shown here is derived from an EMBL/GenBank/DDBJ whole genome shotgun (WGS) entry which is preliminary data.</text>
</comment>
<name>A0A512H695_9PROT</name>
<dbReference type="Proteomes" id="UP000321567">
    <property type="component" value="Unassembled WGS sequence"/>
</dbReference>
<reference evidence="2 3" key="1">
    <citation type="submission" date="2019-07" db="EMBL/GenBank/DDBJ databases">
        <title>Whole genome shotgun sequence of Rhodospirillum oryzae NBRC 107573.</title>
        <authorList>
            <person name="Hosoyama A."/>
            <person name="Uohara A."/>
            <person name="Ohji S."/>
            <person name="Ichikawa N."/>
        </authorList>
    </citation>
    <scope>NUCLEOTIDE SEQUENCE [LARGE SCALE GENOMIC DNA]</scope>
    <source>
        <strain evidence="2 3">NBRC 107573</strain>
    </source>
</reference>